<evidence type="ECO:0000256" key="9">
    <source>
        <dbReference type="ARBA" id="ARBA00023010"/>
    </source>
</evidence>
<comment type="similarity">
    <text evidence="2">Belongs to the YajC family.</text>
</comment>
<keyword evidence="9" id="KW-0811">Translocation</keyword>
<dbReference type="GO" id="GO:0005886">
    <property type="term" value="C:plasma membrane"/>
    <property type="evidence" value="ECO:0007669"/>
    <property type="project" value="UniProtKB-SubCell"/>
</dbReference>
<evidence type="ECO:0000256" key="3">
    <source>
        <dbReference type="ARBA" id="ARBA00014962"/>
    </source>
</evidence>
<evidence type="ECO:0000256" key="11">
    <source>
        <dbReference type="SAM" id="Phobius"/>
    </source>
</evidence>
<keyword evidence="6 11" id="KW-0812">Transmembrane</keyword>
<gene>
    <name evidence="12" type="primary">yajC</name>
    <name evidence="12" type="ORF">ENV54_01925</name>
</gene>
<evidence type="ECO:0000256" key="10">
    <source>
        <dbReference type="ARBA" id="ARBA00023136"/>
    </source>
</evidence>
<reference evidence="12" key="1">
    <citation type="journal article" date="2020" name="mSystems">
        <title>Genome- and Community-Level Interaction Insights into Carbon Utilization and Element Cycling Functions of Hydrothermarchaeota in Hydrothermal Sediment.</title>
        <authorList>
            <person name="Zhou Z."/>
            <person name="Liu Y."/>
            <person name="Xu W."/>
            <person name="Pan J."/>
            <person name="Luo Z.H."/>
            <person name="Li M."/>
        </authorList>
    </citation>
    <scope>NUCLEOTIDE SEQUENCE [LARGE SCALE GENOMIC DNA]</scope>
    <source>
        <strain evidence="12">SpSt-769</strain>
    </source>
</reference>
<keyword evidence="4" id="KW-0813">Transport</keyword>
<accession>A0A7C4AQD7</accession>
<dbReference type="GO" id="GO:0015031">
    <property type="term" value="P:protein transport"/>
    <property type="evidence" value="ECO:0007669"/>
    <property type="project" value="UniProtKB-KW"/>
</dbReference>
<evidence type="ECO:0000256" key="5">
    <source>
        <dbReference type="ARBA" id="ARBA00022475"/>
    </source>
</evidence>
<proteinExistence type="inferred from homology"/>
<dbReference type="SMART" id="SM01323">
    <property type="entry name" value="YajC"/>
    <property type="match status" value="1"/>
</dbReference>
<dbReference type="InterPro" id="IPR003849">
    <property type="entry name" value="Preprotein_translocase_YajC"/>
</dbReference>
<protein>
    <recommendedName>
        <fullName evidence="3">Sec translocon accessory complex subunit YajC</fullName>
    </recommendedName>
</protein>
<evidence type="ECO:0000256" key="2">
    <source>
        <dbReference type="ARBA" id="ARBA00006742"/>
    </source>
</evidence>
<keyword evidence="5" id="KW-1003">Cell membrane</keyword>
<name>A0A7C4AQD7_9BACT</name>
<dbReference type="Pfam" id="PF02699">
    <property type="entry name" value="YajC"/>
    <property type="match status" value="1"/>
</dbReference>
<dbReference type="EMBL" id="DTGT01000059">
    <property type="protein sequence ID" value="HGH60038.1"/>
    <property type="molecule type" value="Genomic_DNA"/>
</dbReference>
<keyword evidence="10 11" id="KW-0472">Membrane</keyword>
<dbReference type="PRINTS" id="PR01853">
    <property type="entry name" value="YAJCTRNLCASE"/>
</dbReference>
<dbReference type="PANTHER" id="PTHR33909">
    <property type="entry name" value="SEC TRANSLOCON ACCESSORY COMPLEX SUBUNIT YAJC"/>
    <property type="match status" value="1"/>
</dbReference>
<evidence type="ECO:0000256" key="1">
    <source>
        <dbReference type="ARBA" id="ARBA00004162"/>
    </source>
</evidence>
<evidence type="ECO:0000256" key="6">
    <source>
        <dbReference type="ARBA" id="ARBA00022692"/>
    </source>
</evidence>
<organism evidence="12">
    <name type="scientific">Desulfomonile tiedjei</name>
    <dbReference type="NCBI Taxonomy" id="2358"/>
    <lineage>
        <taxon>Bacteria</taxon>
        <taxon>Pseudomonadati</taxon>
        <taxon>Thermodesulfobacteriota</taxon>
        <taxon>Desulfomonilia</taxon>
        <taxon>Desulfomonilales</taxon>
        <taxon>Desulfomonilaceae</taxon>
        <taxon>Desulfomonile</taxon>
    </lineage>
</organism>
<evidence type="ECO:0000256" key="4">
    <source>
        <dbReference type="ARBA" id="ARBA00022448"/>
    </source>
</evidence>
<feature type="transmembrane region" description="Helical" evidence="11">
    <location>
        <begin position="20"/>
        <end position="39"/>
    </location>
</feature>
<comment type="subcellular location">
    <subcellularLocation>
        <location evidence="1">Cell membrane</location>
        <topology evidence="1">Single-pass membrane protein</topology>
    </subcellularLocation>
</comment>
<keyword evidence="7" id="KW-0653">Protein transport</keyword>
<evidence type="ECO:0000256" key="8">
    <source>
        <dbReference type="ARBA" id="ARBA00022989"/>
    </source>
</evidence>
<dbReference type="AlphaFoldDB" id="A0A7C4AQD7"/>
<comment type="caution">
    <text evidence="12">The sequence shown here is derived from an EMBL/GenBank/DDBJ whole genome shotgun (WGS) entry which is preliminary data.</text>
</comment>
<evidence type="ECO:0000313" key="12">
    <source>
        <dbReference type="EMBL" id="HGH60038.1"/>
    </source>
</evidence>
<dbReference type="PANTHER" id="PTHR33909:SF1">
    <property type="entry name" value="SEC TRANSLOCON ACCESSORY COMPLEX SUBUNIT YAJC"/>
    <property type="match status" value="1"/>
</dbReference>
<keyword evidence="8 11" id="KW-1133">Transmembrane helix</keyword>
<sequence length="112" mass="12029">MIDTAYAMAPPAGQGGGDMNTLVSFLPMILIFAIFYLLLIRPQQKKAKEHRALLENLKKGDSVITQGGLYGKVVGIQDQIVTLEIADKVKVRVSRAHIAGLASAPPTPEQSS</sequence>
<evidence type="ECO:0000256" key="7">
    <source>
        <dbReference type="ARBA" id="ARBA00022927"/>
    </source>
</evidence>
<dbReference type="NCBIfam" id="TIGR00739">
    <property type="entry name" value="yajC"/>
    <property type="match status" value="1"/>
</dbReference>